<dbReference type="HAMAP" id="MF_00948">
    <property type="entry name" value="NusG"/>
    <property type="match status" value="1"/>
</dbReference>
<dbReference type="CDD" id="cd06091">
    <property type="entry name" value="KOW_NusG"/>
    <property type="match status" value="1"/>
</dbReference>
<comment type="similarity">
    <text evidence="5 7">Belongs to the NusG family.</text>
</comment>
<dbReference type="NCBIfam" id="TIGR00922">
    <property type="entry name" value="nusG"/>
    <property type="match status" value="1"/>
</dbReference>
<dbReference type="InterPro" id="IPR043425">
    <property type="entry name" value="NusG-like"/>
</dbReference>
<evidence type="ECO:0000256" key="7">
    <source>
        <dbReference type="RuleBase" id="RU000538"/>
    </source>
</evidence>
<proteinExistence type="inferred from homology"/>
<dbReference type="InterPro" id="IPR006645">
    <property type="entry name" value="NGN-like_dom"/>
</dbReference>
<evidence type="ECO:0000313" key="10">
    <source>
        <dbReference type="EMBL" id="QDU30499.1"/>
    </source>
</evidence>
<dbReference type="InterPro" id="IPR014722">
    <property type="entry name" value="Rib_uL2_dom2"/>
</dbReference>
<dbReference type="Proteomes" id="UP000315017">
    <property type="component" value="Chromosome"/>
</dbReference>
<dbReference type="Gene3D" id="3.30.70.940">
    <property type="entry name" value="NusG, N-terminal domain"/>
    <property type="match status" value="1"/>
</dbReference>
<evidence type="ECO:0000256" key="4">
    <source>
        <dbReference type="ARBA" id="ARBA00023163"/>
    </source>
</evidence>
<dbReference type="PANTHER" id="PTHR30265">
    <property type="entry name" value="RHO-INTERACTING TRANSCRIPTION TERMINATION FACTOR NUSG"/>
    <property type="match status" value="1"/>
</dbReference>
<dbReference type="OrthoDB" id="9809075at2"/>
<evidence type="ECO:0000256" key="1">
    <source>
        <dbReference type="ARBA" id="ARBA00022472"/>
    </source>
</evidence>
<dbReference type="InterPro" id="IPR001062">
    <property type="entry name" value="Transcrpt_antiterm_NusG"/>
</dbReference>
<dbReference type="GO" id="GO:0005829">
    <property type="term" value="C:cytosol"/>
    <property type="evidence" value="ECO:0007669"/>
    <property type="project" value="TreeGrafter"/>
</dbReference>
<keyword evidence="4 5" id="KW-0804">Transcription</keyword>
<keyword evidence="3 5" id="KW-0805">Transcription regulation</keyword>
<dbReference type="CDD" id="cd09891">
    <property type="entry name" value="NGN_Bact_1"/>
    <property type="match status" value="1"/>
</dbReference>
<keyword evidence="1 5" id="KW-0806">Transcription termination</keyword>
<feature type="compositionally biased region" description="Acidic residues" evidence="8">
    <location>
        <begin position="69"/>
        <end position="84"/>
    </location>
</feature>
<dbReference type="GO" id="GO:0006354">
    <property type="term" value="P:DNA-templated transcription elongation"/>
    <property type="evidence" value="ECO:0007669"/>
    <property type="project" value="UniProtKB-UniRule"/>
</dbReference>
<protein>
    <recommendedName>
        <fullName evidence="5 6">Transcription termination/antitermination protein NusG</fullName>
    </recommendedName>
</protein>
<feature type="compositionally biased region" description="Low complexity" evidence="8">
    <location>
        <begin position="20"/>
        <end position="40"/>
    </location>
</feature>
<dbReference type="SUPFAM" id="SSF82679">
    <property type="entry name" value="N-utilization substance G protein NusG, N-terminal domain"/>
    <property type="match status" value="1"/>
</dbReference>
<evidence type="ECO:0000256" key="3">
    <source>
        <dbReference type="ARBA" id="ARBA00023015"/>
    </source>
</evidence>
<dbReference type="Gene3D" id="2.30.30.30">
    <property type="match status" value="1"/>
</dbReference>
<evidence type="ECO:0000256" key="5">
    <source>
        <dbReference type="HAMAP-Rule" id="MF_00948"/>
    </source>
</evidence>
<dbReference type="GO" id="GO:0032784">
    <property type="term" value="P:regulation of DNA-templated transcription elongation"/>
    <property type="evidence" value="ECO:0007669"/>
    <property type="project" value="InterPro"/>
</dbReference>
<reference evidence="10 11" key="1">
    <citation type="submission" date="2019-02" db="EMBL/GenBank/DDBJ databases">
        <title>Deep-cultivation of Planctomycetes and their phenomic and genomic characterization uncovers novel biology.</title>
        <authorList>
            <person name="Wiegand S."/>
            <person name="Jogler M."/>
            <person name="Boedeker C."/>
            <person name="Pinto D."/>
            <person name="Vollmers J."/>
            <person name="Rivas-Marin E."/>
            <person name="Kohn T."/>
            <person name="Peeters S.H."/>
            <person name="Heuer A."/>
            <person name="Rast P."/>
            <person name="Oberbeckmann S."/>
            <person name="Bunk B."/>
            <person name="Jeske O."/>
            <person name="Meyerdierks A."/>
            <person name="Storesund J.E."/>
            <person name="Kallscheuer N."/>
            <person name="Luecker S."/>
            <person name="Lage O.M."/>
            <person name="Pohl T."/>
            <person name="Merkel B.J."/>
            <person name="Hornburger P."/>
            <person name="Mueller R.-W."/>
            <person name="Bruemmer F."/>
            <person name="Labrenz M."/>
            <person name="Spormann A.M."/>
            <person name="Op den Camp H."/>
            <person name="Overmann J."/>
            <person name="Amann R."/>
            <person name="Jetten M.S.M."/>
            <person name="Mascher T."/>
            <person name="Medema M.H."/>
            <person name="Devos D.P."/>
            <person name="Kaster A.-K."/>
            <person name="Ovreas L."/>
            <person name="Rohde M."/>
            <person name="Galperin M.Y."/>
            <person name="Jogler C."/>
        </authorList>
    </citation>
    <scope>NUCLEOTIDE SEQUENCE [LARGE SCALE GENOMIC DNA]</scope>
    <source>
        <strain evidence="10 11">ETA_A8</strain>
    </source>
</reference>
<comment type="function">
    <text evidence="5 7">Participates in transcription elongation, termination and antitermination.</text>
</comment>
<dbReference type="PANTHER" id="PTHR30265:SF2">
    <property type="entry name" value="TRANSCRIPTION TERMINATION_ANTITERMINATION PROTEIN NUSG"/>
    <property type="match status" value="1"/>
</dbReference>
<dbReference type="SMART" id="SM00738">
    <property type="entry name" value="NGN"/>
    <property type="match status" value="1"/>
</dbReference>
<dbReference type="EMBL" id="CP036274">
    <property type="protein sequence ID" value="QDU30499.1"/>
    <property type="molecule type" value="Genomic_DNA"/>
</dbReference>
<keyword evidence="11" id="KW-1185">Reference proteome</keyword>
<dbReference type="GO" id="GO:0006353">
    <property type="term" value="P:DNA-templated transcription termination"/>
    <property type="evidence" value="ECO:0007669"/>
    <property type="project" value="UniProtKB-UniRule"/>
</dbReference>
<name>A0A517YJV0_9BACT</name>
<feature type="region of interest" description="Disordered" evidence="8">
    <location>
        <begin position="1"/>
        <end position="88"/>
    </location>
</feature>
<feature type="domain" description="NusG-like N-terminal" evidence="9">
    <location>
        <begin position="104"/>
        <end position="213"/>
    </location>
</feature>
<organism evidence="10 11">
    <name type="scientific">Anatilimnocola aggregata</name>
    <dbReference type="NCBI Taxonomy" id="2528021"/>
    <lineage>
        <taxon>Bacteria</taxon>
        <taxon>Pseudomonadati</taxon>
        <taxon>Planctomycetota</taxon>
        <taxon>Planctomycetia</taxon>
        <taxon>Pirellulales</taxon>
        <taxon>Pirellulaceae</taxon>
        <taxon>Anatilimnocola</taxon>
    </lineage>
</organism>
<dbReference type="InterPro" id="IPR036735">
    <property type="entry name" value="NGN_dom_sf"/>
</dbReference>
<dbReference type="KEGG" id="aagg:ETAA8_56440"/>
<gene>
    <name evidence="5" type="primary">nusG</name>
    <name evidence="10" type="ORF">ETAA8_56440</name>
</gene>
<evidence type="ECO:0000313" key="11">
    <source>
        <dbReference type="Proteomes" id="UP000315017"/>
    </source>
</evidence>
<dbReference type="RefSeq" id="WP_145101001.1">
    <property type="nucleotide sequence ID" value="NZ_CP036274.1"/>
</dbReference>
<dbReference type="InterPro" id="IPR047050">
    <property type="entry name" value="NGN"/>
</dbReference>
<dbReference type="GO" id="GO:0031564">
    <property type="term" value="P:transcription antitermination"/>
    <property type="evidence" value="ECO:0007669"/>
    <property type="project" value="UniProtKB-UniRule"/>
</dbReference>
<accession>A0A517YJV0</accession>
<evidence type="ECO:0000256" key="8">
    <source>
        <dbReference type="SAM" id="MobiDB-lite"/>
    </source>
</evidence>
<keyword evidence="2 5" id="KW-0889">Transcription antitermination</keyword>
<evidence type="ECO:0000256" key="6">
    <source>
        <dbReference type="NCBIfam" id="TIGR00922"/>
    </source>
</evidence>
<dbReference type="PRINTS" id="PR00338">
    <property type="entry name" value="NUSGTNSCPFCT"/>
</dbReference>
<dbReference type="SUPFAM" id="SSF50104">
    <property type="entry name" value="Translation proteins SH3-like domain"/>
    <property type="match status" value="1"/>
</dbReference>
<sequence length="282" mass="31221">MHPDSPENSEPDAGPATSSDVVPPVEPTAATPAQPQPDDVTLSPGSLAASSQAGDPPHRATEEAQLDATEIDEPEVEADEPEADVPDREPLEFIDESRLDDSLTFDWYILKIQVNREDSIKDALLRRIKMNGVERYFKDVVVPTEDVAEFTKTGKRKVVKKKLYPGYLLINMAVNDESWFAIRETAGIGDFTGSGGKPTPMLPHDVETILRKSKVLTDEATPVKSTIPFKKADRVRVKEGNFQNFEGEVAAVDQANGRVKVLVLIFGRSTEIEFQHWQIELI</sequence>
<dbReference type="AlphaFoldDB" id="A0A517YJV0"/>
<evidence type="ECO:0000256" key="2">
    <source>
        <dbReference type="ARBA" id="ARBA00022814"/>
    </source>
</evidence>
<dbReference type="InterPro" id="IPR008991">
    <property type="entry name" value="Translation_prot_SH3-like_sf"/>
</dbReference>
<dbReference type="Pfam" id="PF02357">
    <property type="entry name" value="NusG"/>
    <property type="match status" value="1"/>
</dbReference>
<evidence type="ECO:0000259" key="9">
    <source>
        <dbReference type="SMART" id="SM00738"/>
    </source>
</evidence>